<accession>A0ABY9DRK6</accession>
<dbReference type="Proteomes" id="UP001227230">
    <property type="component" value="Chromosome 18"/>
</dbReference>
<dbReference type="InterPro" id="IPR036770">
    <property type="entry name" value="Ankyrin_rpt-contain_sf"/>
</dbReference>
<evidence type="ECO:0000313" key="3">
    <source>
        <dbReference type="Proteomes" id="UP001227230"/>
    </source>
</evidence>
<name>A0ABY9DRK6_VITVI</name>
<dbReference type="Gene3D" id="1.25.40.20">
    <property type="entry name" value="Ankyrin repeat-containing domain"/>
    <property type="match status" value="1"/>
</dbReference>
<reference evidence="2 3" key="1">
    <citation type="journal article" date="2023" name="Hortic Res">
        <title>The complete reference genome for grapevine (Vitis vinifera L.) genetics and breeding.</title>
        <authorList>
            <person name="Shi X."/>
            <person name="Cao S."/>
            <person name="Wang X."/>
            <person name="Huang S."/>
            <person name="Wang Y."/>
            <person name="Liu Z."/>
            <person name="Liu W."/>
            <person name="Leng X."/>
            <person name="Peng Y."/>
            <person name="Wang N."/>
            <person name="Wang Y."/>
            <person name="Ma Z."/>
            <person name="Xu X."/>
            <person name="Zhang F."/>
            <person name="Xue H."/>
            <person name="Zhong H."/>
            <person name="Wang Y."/>
            <person name="Zhang K."/>
            <person name="Velt A."/>
            <person name="Avia K."/>
            <person name="Holtgrawe D."/>
            <person name="Grimplet J."/>
            <person name="Matus J.T."/>
            <person name="Ware D."/>
            <person name="Wu X."/>
            <person name="Wang H."/>
            <person name="Liu C."/>
            <person name="Fang Y."/>
            <person name="Rustenholz C."/>
            <person name="Cheng Z."/>
            <person name="Xiao H."/>
            <person name="Zhou Y."/>
        </authorList>
    </citation>
    <scope>NUCLEOTIDE SEQUENCE [LARGE SCALE GENOMIC DNA]</scope>
    <source>
        <strain evidence="3">cv. Pinot noir / PN40024</strain>
        <tissue evidence="2">Leaf</tissue>
    </source>
</reference>
<organism evidence="2 3">
    <name type="scientific">Vitis vinifera</name>
    <name type="common">Grape</name>
    <dbReference type="NCBI Taxonomy" id="29760"/>
    <lineage>
        <taxon>Eukaryota</taxon>
        <taxon>Viridiplantae</taxon>
        <taxon>Streptophyta</taxon>
        <taxon>Embryophyta</taxon>
        <taxon>Tracheophyta</taxon>
        <taxon>Spermatophyta</taxon>
        <taxon>Magnoliopsida</taxon>
        <taxon>eudicotyledons</taxon>
        <taxon>Gunneridae</taxon>
        <taxon>Pentapetalae</taxon>
        <taxon>rosids</taxon>
        <taxon>Vitales</taxon>
        <taxon>Vitaceae</taxon>
        <taxon>Viteae</taxon>
        <taxon>Vitis</taxon>
    </lineage>
</organism>
<dbReference type="InterPro" id="IPR002110">
    <property type="entry name" value="Ankyrin_rpt"/>
</dbReference>
<feature type="repeat" description="ANK" evidence="1">
    <location>
        <begin position="44"/>
        <end position="76"/>
    </location>
</feature>
<keyword evidence="3" id="KW-1185">Reference proteome</keyword>
<evidence type="ECO:0000313" key="2">
    <source>
        <dbReference type="EMBL" id="WKA10343.1"/>
    </source>
</evidence>
<sequence>MENPFGCLVFNEWIVSVSRDRGSMEAKMFLDCNPRLAMYSTFNGLNSPFHFTTAEGRNEIVALLLKNEADVNPRSYNGHTTLMQACRYGY</sequence>
<dbReference type="SUPFAM" id="SSF48403">
    <property type="entry name" value="Ankyrin repeat"/>
    <property type="match status" value="1"/>
</dbReference>
<evidence type="ECO:0000256" key="1">
    <source>
        <dbReference type="PROSITE-ProRule" id="PRU00023"/>
    </source>
</evidence>
<protein>
    <submittedName>
        <fullName evidence="2">Uncharacterized protein</fullName>
    </submittedName>
</protein>
<gene>
    <name evidence="2" type="ORF">VitviT2T_027918</name>
</gene>
<dbReference type="PROSITE" id="PS50088">
    <property type="entry name" value="ANK_REPEAT"/>
    <property type="match status" value="1"/>
</dbReference>
<proteinExistence type="predicted"/>
<dbReference type="Pfam" id="PF12796">
    <property type="entry name" value="Ank_2"/>
    <property type="match status" value="1"/>
</dbReference>
<keyword evidence="1" id="KW-0040">ANK repeat</keyword>
<dbReference type="EMBL" id="CP126665">
    <property type="protein sequence ID" value="WKA10343.1"/>
    <property type="molecule type" value="Genomic_DNA"/>
</dbReference>